<reference evidence="1 2" key="1">
    <citation type="journal article" date="2012" name="Genome Biol.">
        <title>Genome and low-iron response of an oceanic diatom adapted to chronic iron limitation.</title>
        <authorList>
            <person name="Lommer M."/>
            <person name="Specht M."/>
            <person name="Roy A.S."/>
            <person name="Kraemer L."/>
            <person name="Andreson R."/>
            <person name="Gutowska M.A."/>
            <person name="Wolf J."/>
            <person name="Bergner S.V."/>
            <person name="Schilhabel M.B."/>
            <person name="Klostermeier U.C."/>
            <person name="Beiko R.G."/>
            <person name="Rosenstiel P."/>
            <person name="Hippler M."/>
            <person name="Laroche J."/>
        </authorList>
    </citation>
    <scope>NUCLEOTIDE SEQUENCE [LARGE SCALE GENOMIC DNA]</scope>
    <source>
        <strain evidence="1 2">CCMP1005</strain>
    </source>
</reference>
<gene>
    <name evidence="1" type="ORF">THAOC_27586</name>
</gene>
<proteinExistence type="predicted"/>
<evidence type="ECO:0000313" key="1">
    <source>
        <dbReference type="EMBL" id="EJK53045.1"/>
    </source>
</evidence>
<protein>
    <submittedName>
        <fullName evidence="1">Uncharacterized protein</fullName>
    </submittedName>
</protein>
<keyword evidence="2" id="KW-1185">Reference proteome</keyword>
<comment type="caution">
    <text evidence="1">The sequence shown here is derived from an EMBL/GenBank/DDBJ whole genome shotgun (WGS) entry which is preliminary data.</text>
</comment>
<accession>K0RII1</accession>
<dbReference type="AlphaFoldDB" id="K0RII1"/>
<organism evidence="1 2">
    <name type="scientific">Thalassiosira oceanica</name>
    <name type="common">Marine diatom</name>
    <dbReference type="NCBI Taxonomy" id="159749"/>
    <lineage>
        <taxon>Eukaryota</taxon>
        <taxon>Sar</taxon>
        <taxon>Stramenopiles</taxon>
        <taxon>Ochrophyta</taxon>
        <taxon>Bacillariophyta</taxon>
        <taxon>Coscinodiscophyceae</taxon>
        <taxon>Thalassiosirophycidae</taxon>
        <taxon>Thalassiosirales</taxon>
        <taxon>Thalassiosiraceae</taxon>
        <taxon>Thalassiosira</taxon>
    </lineage>
</organism>
<dbReference type="EMBL" id="AGNL01038623">
    <property type="protein sequence ID" value="EJK53045.1"/>
    <property type="molecule type" value="Genomic_DNA"/>
</dbReference>
<dbReference type="Proteomes" id="UP000266841">
    <property type="component" value="Unassembled WGS sequence"/>
</dbReference>
<sequence length="70" mass="6869">MPEGALCSVHSDCGRGVPAAAAAIAIPGAIPAWAIPIPPALAGRPTMADWGGAAWWYCGAAWGAMAIAPG</sequence>
<name>K0RII1_THAOC</name>
<evidence type="ECO:0000313" key="2">
    <source>
        <dbReference type="Proteomes" id="UP000266841"/>
    </source>
</evidence>